<comment type="caution">
    <text evidence="6">Lacks conserved residue(s) required for the propagation of feature annotation.</text>
</comment>
<evidence type="ECO:0000256" key="6">
    <source>
        <dbReference type="HAMAP-Rule" id="MF_00214"/>
    </source>
</evidence>
<organism evidence="7 8">
    <name type="scientific">Streptococcus ratti</name>
    <dbReference type="NCBI Taxonomy" id="1341"/>
    <lineage>
        <taxon>Bacteria</taxon>
        <taxon>Bacillati</taxon>
        <taxon>Bacillota</taxon>
        <taxon>Bacilli</taxon>
        <taxon>Lactobacillales</taxon>
        <taxon>Streptococcaceae</taxon>
        <taxon>Streptococcus</taxon>
    </lineage>
</organism>
<feature type="active site" description="Proton donor/acceptor" evidence="6">
    <location>
        <position position="143"/>
    </location>
</feature>
<accession>A0A7X9LHL8</accession>
<evidence type="ECO:0000313" key="8">
    <source>
        <dbReference type="Proteomes" id="UP000532121"/>
    </source>
</evidence>
<dbReference type="InterPro" id="IPR018508">
    <property type="entry name" value="3-dehydroquinate_DH_AS"/>
</dbReference>
<comment type="function">
    <text evidence="6">Involved in the third step of the chorismate pathway, which leads to the biosynthesis of aromatic amino acids. Catalyzes the cis-dehydration of 3-dehydroquinate (DHQ) and introduces the first double bond of the aromatic ring to yield 3-dehydroshikimate.</text>
</comment>
<dbReference type="InterPro" id="IPR050146">
    <property type="entry name" value="Type-I_3-dehydroquinase"/>
</dbReference>
<evidence type="ECO:0000256" key="1">
    <source>
        <dbReference type="ARBA" id="ARBA00001864"/>
    </source>
</evidence>
<feature type="active site" description="Schiff-base intermediate with substrate" evidence="6">
    <location>
        <position position="170"/>
    </location>
</feature>
<keyword evidence="5 6" id="KW-0704">Schiff base</keyword>
<comment type="similarity">
    <text evidence="6">Belongs to the type-I 3-dehydroquinase family.</text>
</comment>
<feature type="binding site" evidence="6">
    <location>
        <position position="235"/>
    </location>
    <ligand>
        <name>3-dehydroquinate</name>
        <dbReference type="ChEBI" id="CHEBI:32364"/>
    </ligand>
</feature>
<dbReference type="GO" id="GO:0009423">
    <property type="term" value="P:chorismate biosynthetic process"/>
    <property type="evidence" value="ECO:0007669"/>
    <property type="project" value="UniProtKB-UniRule"/>
</dbReference>
<dbReference type="GO" id="GO:0003855">
    <property type="term" value="F:3-dehydroquinate dehydratase activity"/>
    <property type="evidence" value="ECO:0007669"/>
    <property type="project" value="UniProtKB-UniRule"/>
</dbReference>
<dbReference type="PANTHER" id="PTHR43699:SF1">
    <property type="entry name" value="3-DEHYDROQUINATE DEHYDRATASE"/>
    <property type="match status" value="1"/>
</dbReference>
<evidence type="ECO:0000256" key="4">
    <source>
        <dbReference type="ARBA" id="ARBA00023239"/>
    </source>
</evidence>
<gene>
    <name evidence="6" type="primary">aroD</name>
    <name evidence="7" type="ORF">HHO37_10115</name>
</gene>
<sequence>MMKTVTVENVVFGQGRPKILIPLVGARESEILEAAAQAKELDCDVIEWRIDFYEFVEEAQKVAALSLKVKEAAQKPVLVTFRTAKEGGAHEIPDALYFEIYRTILAQGRADLIDLELFMNQTEVQKLIELAHEKGTKVIMCNHDFDATPAKGEIVRRLTMMEECHADICKIAVMPQSSHDVLTLLQATAERYASAQTPLITMSMGALGMVSRVSGEVFGSSATFGAAAKASAPGQVPVSELRTILETLKLQ</sequence>
<dbReference type="GO" id="GO:0009073">
    <property type="term" value="P:aromatic amino acid family biosynthetic process"/>
    <property type="evidence" value="ECO:0007669"/>
    <property type="project" value="UniProtKB-KW"/>
</dbReference>
<evidence type="ECO:0000256" key="3">
    <source>
        <dbReference type="ARBA" id="ARBA00023141"/>
    </source>
</evidence>
<dbReference type="EMBL" id="JABASA010000033">
    <property type="protein sequence ID" value="NMD49985.1"/>
    <property type="molecule type" value="Genomic_DNA"/>
</dbReference>
<name>A0A7X9LHL8_STRRT</name>
<dbReference type="Gene3D" id="3.20.20.70">
    <property type="entry name" value="Aldolase class I"/>
    <property type="match status" value="1"/>
</dbReference>
<dbReference type="GO" id="GO:0008652">
    <property type="term" value="P:amino acid biosynthetic process"/>
    <property type="evidence" value="ECO:0007669"/>
    <property type="project" value="UniProtKB-KW"/>
</dbReference>
<dbReference type="FunFam" id="3.20.20.70:FF:000047">
    <property type="entry name" value="3-dehydroquinate dehydratase"/>
    <property type="match status" value="1"/>
</dbReference>
<dbReference type="Proteomes" id="UP000532121">
    <property type="component" value="Unassembled WGS sequence"/>
</dbReference>
<comment type="pathway">
    <text evidence="6">Metabolic intermediate biosynthesis; chorismate biosynthesis; chorismate from D-erythrose 4-phosphate and phosphoenolpyruvate: step 3/7.</text>
</comment>
<dbReference type="InterPro" id="IPR001381">
    <property type="entry name" value="DHquinase_I"/>
</dbReference>
<dbReference type="SUPFAM" id="SSF51569">
    <property type="entry name" value="Aldolase"/>
    <property type="match status" value="1"/>
</dbReference>
<comment type="catalytic activity">
    <reaction evidence="1 6">
        <text>3-dehydroquinate = 3-dehydroshikimate + H2O</text>
        <dbReference type="Rhea" id="RHEA:21096"/>
        <dbReference type="ChEBI" id="CHEBI:15377"/>
        <dbReference type="ChEBI" id="CHEBI:16630"/>
        <dbReference type="ChEBI" id="CHEBI:32364"/>
        <dbReference type="EC" id="4.2.1.10"/>
    </reaction>
</comment>
<dbReference type="AlphaFoldDB" id="A0A7X9LHL8"/>
<proteinExistence type="inferred from homology"/>
<feature type="binding site" evidence="6">
    <location>
        <begin position="47"/>
        <end position="49"/>
    </location>
    <ligand>
        <name>3-dehydroquinate</name>
        <dbReference type="ChEBI" id="CHEBI:32364"/>
    </ligand>
</feature>
<keyword evidence="2 6" id="KW-0028">Amino-acid biosynthesis</keyword>
<protein>
    <recommendedName>
        <fullName evidence="6">3-dehydroquinate dehydratase</fullName>
        <shortName evidence="6">3-dehydroquinase</shortName>
        <ecNumber evidence="6">4.2.1.10</ecNumber>
    </recommendedName>
    <alternativeName>
        <fullName evidence="6">Type I DHQase</fullName>
    </alternativeName>
    <alternativeName>
        <fullName evidence="6">Type I dehydroquinase</fullName>
        <shortName evidence="6">DHQ1</shortName>
    </alternativeName>
</protein>
<reference evidence="7 8" key="1">
    <citation type="submission" date="2020-04" db="EMBL/GenBank/DDBJ databases">
        <title>MicrobeNet Type strains.</title>
        <authorList>
            <person name="Nicholson A.C."/>
        </authorList>
    </citation>
    <scope>NUCLEOTIDE SEQUENCE [LARGE SCALE GENOMIC DNA]</scope>
    <source>
        <strain evidence="7 8">DSM 22768</strain>
    </source>
</reference>
<dbReference type="NCBIfam" id="TIGR01093">
    <property type="entry name" value="aroD"/>
    <property type="match status" value="1"/>
</dbReference>
<feature type="binding site" evidence="6">
    <location>
        <position position="212"/>
    </location>
    <ligand>
        <name>3-dehydroquinate</name>
        <dbReference type="ChEBI" id="CHEBI:32364"/>
    </ligand>
</feature>
<keyword evidence="3 6" id="KW-0057">Aromatic amino acid biosynthesis</keyword>
<dbReference type="EC" id="4.2.1.10" evidence="6"/>
<evidence type="ECO:0000256" key="2">
    <source>
        <dbReference type="ARBA" id="ARBA00022605"/>
    </source>
</evidence>
<dbReference type="HAMAP" id="MF_00214">
    <property type="entry name" value="AroD"/>
    <property type="match status" value="1"/>
</dbReference>
<evidence type="ECO:0000313" key="7">
    <source>
        <dbReference type="EMBL" id="NMD49985.1"/>
    </source>
</evidence>
<evidence type="ECO:0000256" key="5">
    <source>
        <dbReference type="ARBA" id="ARBA00023270"/>
    </source>
</evidence>
<dbReference type="UniPathway" id="UPA00053">
    <property type="reaction ID" value="UER00086"/>
</dbReference>
<comment type="subunit">
    <text evidence="6">Homodimer.</text>
</comment>
<feature type="binding site" evidence="6">
    <location>
        <position position="231"/>
    </location>
    <ligand>
        <name>3-dehydroquinate</name>
        <dbReference type="ChEBI" id="CHEBI:32364"/>
    </ligand>
</feature>
<keyword evidence="4 6" id="KW-0456">Lyase</keyword>
<dbReference type="InterPro" id="IPR013785">
    <property type="entry name" value="Aldolase_TIM"/>
</dbReference>
<comment type="caution">
    <text evidence="7">The sequence shown here is derived from an EMBL/GenBank/DDBJ whole genome shotgun (WGS) entry which is preliminary data.</text>
</comment>
<dbReference type="Pfam" id="PF01487">
    <property type="entry name" value="DHquinase_I"/>
    <property type="match status" value="1"/>
</dbReference>
<feature type="binding site" evidence="6">
    <location>
        <position position="82"/>
    </location>
    <ligand>
        <name>3-dehydroquinate</name>
        <dbReference type="ChEBI" id="CHEBI:32364"/>
    </ligand>
</feature>
<dbReference type="PANTHER" id="PTHR43699">
    <property type="entry name" value="3-DEHYDROQUINATE DEHYDRATASE"/>
    <property type="match status" value="1"/>
</dbReference>
<dbReference type="CDD" id="cd00502">
    <property type="entry name" value="DHQase_I"/>
    <property type="match status" value="1"/>
</dbReference>
<dbReference type="PROSITE" id="PS01028">
    <property type="entry name" value="DEHYDROQUINASE_I"/>
    <property type="match status" value="1"/>
</dbReference>
<dbReference type="GO" id="GO:0046279">
    <property type="term" value="P:3,4-dihydroxybenzoate biosynthetic process"/>
    <property type="evidence" value="ECO:0007669"/>
    <property type="project" value="TreeGrafter"/>
</dbReference>